<evidence type="ECO:0000313" key="1">
    <source>
        <dbReference type="EMBL" id="GAA0163115.1"/>
    </source>
</evidence>
<dbReference type="EMBL" id="BAABME010021376">
    <property type="protein sequence ID" value="GAA0163115.1"/>
    <property type="molecule type" value="Genomic_DNA"/>
</dbReference>
<sequence length="144" mass="16761">MLIWFSLIRWWKEASGPWSSNQEKPILYTASPVPSWGGLFKIITGLFNPDISFNLRREDGLLRDGENGKDGVSFRDYALIPFDSWLRALEWHIDTRSAEEGRRWISSRVINVMEVYRLQLQLSDLQIDNSMGVKISKKVRNPFS</sequence>
<reference evidence="1 2" key="1">
    <citation type="submission" date="2024-01" db="EMBL/GenBank/DDBJ databases">
        <title>The complete chloroplast genome sequence of Lithospermum erythrorhizon: insights into the phylogenetic relationship among Boraginaceae species and the maternal lineages of purple gromwells.</title>
        <authorList>
            <person name="Okada T."/>
            <person name="Watanabe K."/>
        </authorList>
    </citation>
    <scope>NUCLEOTIDE SEQUENCE [LARGE SCALE GENOMIC DNA]</scope>
</reference>
<keyword evidence="2" id="KW-1185">Reference proteome</keyword>
<gene>
    <name evidence="1" type="ORF">LIER_39526</name>
</gene>
<accession>A0AAV3QKA2</accession>
<dbReference type="GO" id="GO:0008233">
    <property type="term" value="F:peptidase activity"/>
    <property type="evidence" value="ECO:0007669"/>
    <property type="project" value="UniProtKB-KW"/>
</dbReference>
<dbReference type="Proteomes" id="UP001454036">
    <property type="component" value="Unassembled WGS sequence"/>
</dbReference>
<protein>
    <submittedName>
        <fullName evidence="1">Cysteine protease</fullName>
    </submittedName>
</protein>
<dbReference type="AlphaFoldDB" id="A0AAV3QKA2"/>
<evidence type="ECO:0000313" key="2">
    <source>
        <dbReference type="Proteomes" id="UP001454036"/>
    </source>
</evidence>
<proteinExistence type="predicted"/>
<organism evidence="1 2">
    <name type="scientific">Lithospermum erythrorhizon</name>
    <name type="common">Purple gromwell</name>
    <name type="synonym">Lithospermum officinale var. erythrorhizon</name>
    <dbReference type="NCBI Taxonomy" id="34254"/>
    <lineage>
        <taxon>Eukaryota</taxon>
        <taxon>Viridiplantae</taxon>
        <taxon>Streptophyta</taxon>
        <taxon>Embryophyta</taxon>
        <taxon>Tracheophyta</taxon>
        <taxon>Spermatophyta</taxon>
        <taxon>Magnoliopsida</taxon>
        <taxon>eudicotyledons</taxon>
        <taxon>Gunneridae</taxon>
        <taxon>Pentapetalae</taxon>
        <taxon>asterids</taxon>
        <taxon>lamiids</taxon>
        <taxon>Boraginales</taxon>
        <taxon>Boraginaceae</taxon>
        <taxon>Boraginoideae</taxon>
        <taxon>Lithospermeae</taxon>
        <taxon>Lithospermum</taxon>
    </lineage>
</organism>
<dbReference type="GO" id="GO:0006508">
    <property type="term" value="P:proteolysis"/>
    <property type="evidence" value="ECO:0007669"/>
    <property type="project" value="UniProtKB-KW"/>
</dbReference>
<comment type="caution">
    <text evidence="1">The sequence shown here is derived from an EMBL/GenBank/DDBJ whole genome shotgun (WGS) entry which is preliminary data.</text>
</comment>
<name>A0AAV3QKA2_LITER</name>
<keyword evidence="1" id="KW-0378">Hydrolase</keyword>
<keyword evidence="1" id="KW-0645">Protease</keyword>